<dbReference type="HOGENOM" id="CLU_3391171_0_0_9"/>
<protein>
    <submittedName>
        <fullName evidence="2">Uncharacterized protein</fullName>
    </submittedName>
</protein>
<reference evidence="2 3" key="1">
    <citation type="submission" date="2013-10" db="EMBL/GenBank/DDBJ databases">
        <title>The Genome Sequence of Ruminococcus lactaris CC59_002D.</title>
        <authorList>
            <consortium name="The Broad Institute Genomics Platform"/>
            <person name="Earl A."/>
            <person name="Allen-Vercoe E."/>
            <person name="Daigneault M."/>
            <person name="Young S.K."/>
            <person name="Zeng Q."/>
            <person name="Gargeya S."/>
            <person name="Fitzgerald M."/>
            <person name="Abouelleil A."/>
            <person name="Alvarado L."/>
            <person name="Chapman S.B."/>
            <person name="Gainer-Dewar J."/>
            <person name="Goldberg J."/>
            <person name="Griggs A."/>
            <person name="Gujja S."/>
            <person name="Hansen M."/>
            <person name="Howarth C."/>
            <person name="Imamovic A."/>
            <person name="Ireland A."/>
            <person name="Larimer J."/>
            <person name="McCowan C."/>
            <person name="Murphy C."/>
            <person name="Pearson M."/>
            <person name="Poon T.W."/>
            <person name="Priest M."/>
            <person name="Roberts A."/>
            <person name="Saif S."/>
            <person name="Shea T."/>
            <person name="Sykes S."/>
            <person name="Wortman J."/>
            <person name="Nusbaum C."/>
            <person name="Birren B."/>
        </authorList>
    </citation>
    <scope>NUCLEOTIDE SEQUENCE [LARGE SCALE GENOMIC DNA]</scope>
    <source>
        <strain evidence="2 3">CC59_002D</strain>
    </source>
</reference>
<evidence type="ECO:0000313" key="2">
    <source>
        <dbReference type="EMBL" id="ETD22056.1"/>
    </source>
</evidence>
<gene>
    <name evidence="2" type="ORF">HMPREF1202_01623</name>
</gene>
<sequence length="32" mass="3564">MNEKEKLQGKRAGFSPEDTGIEAKADRKGDRT</sequence>
<dbReference type="Proteomes" id="UP000018683">
    <property type="component" value="Unassembled WGS sequence"/>
</dbReference>
<evidence type="ECO:0000313" key="3">
    <source>
        <dbReference type="Proteomes" id="UP000018683"/>
    </source>
</evidence>
<feature type="region of interest" description="Disordered" evidence="1">
    <location>
        <begin position="1"/>
        <end position="32"/>
    </location>
</feature>
<evidence type="ECO:0000256" key="1">
    <source>
        <dbReference type="SAM" id="MobiDB-lite"/>
    </source>
</evidence>
<organism evidence="2 3">
    <name type="scientific">[Ruminococcus] lactaris CC59_002D</name>
    <dbReference type="NCBI Taxonomy" id="1073376"/>
    <lineage>
        <taxon>Bacteria</taxon>
        <taxon>Bacillati</taxon>
        <taxon>Bacillota</taxon>
        <taxon>Clostridia</taxon>
        <taxon>Lachnospirales</taxon>
        <taxon>Lachnospiraceae</taxon>
        <taxon>Mediterraneibacter</taxon>
    </lineage>
</organism>
<comment type="caution">
    <text evidence="2">The sequence shown here is derived from an EMBL/GenBank/DDBJ whole genome shotgun (WGS) entry which is preliminary data.</text>
</comment>
<accession>V8C5P1</accession>
<name>V8C5P1_9FIRM</name>
<feature type="compositionally biased region" description="Basic and acidic residues" evidence="1">
    <location>
        <begin position="21"/>
        <end position="32"/>
    </location>
</feature>
<dbReference type="AlphaFoldDB" id="V8C5P1"/>
<dbReference type="EMBL" id="AZJE01000020">
    <property type="protein sequence ID" value="ETD22056.1"/>
    <property type="molecule type" value="Genomic_DNA"/>
</dbReference>
<proteinExistence type="predicted"/>